<protein>
    <recommendedName>
        <fullName evidence="10">Thioredoxin domain-containing protein</fullName>
    </recommendedName>
</protein>
<evidence type="ECO:0000256" key="7">
    <source>
        <dbReference type="ARBA" id="ARBA00023157"/>
    </source>
</evidence>
<keyword evidence="12" id="KW-1185">Reference proteome</keyword>
<proteinExistence type="predicted"/>
<dbReference type="InterPro" id="IPR036249">
    <property type="entry name" value="Thioredoxin-like_sf"/>
</dbReference>
<organism evidence="11 12">
    <name type="scientific">Tenebrio molitor</name>
    <name type="common">Yellow mealworm beetle</name>
    <dbReference type="NCBI Taxonomy" id="7067"/>
    <lineage>
        <taxon>Eukaryota</taxon>
        <taxon>Metazoa</taxon>
        <taxon>Ecdysozoa</taxon>
        <taxon>Arthropoda</taxon>
        <taxon>Hexapoda</taxon>
        <taxon>Insecta</taxon>
        <taxon>Pterygota</taxon>
        <taxon>Neoptera</taxon>
        <taxon>Endopterygota</taxon>
        <taxon>Coleoptera</taxon>
        <taxon>Polyphaga</taxon>
        <taxon>Cucujiformia</taxon>
        <taxon>Tenebrionidae</taxon>
        <taxon>Tenebrio</taxon>
    </lineage>
</organism>
<keyword evidence="4" id="KW-0256">Endoplasmic reticulum</keyword>
<dbReference type="GO" id="GO:0015036">
    <property type="term" value="F:disulfide oxidoreductase activity"/>
    <property type="evidence" value="ECO:0007669"/>
    <property type="project" value="TreeGrafter"/>
</dbReference>
<keyword evidence="3" id="KW-0732">Signal</keyword>
<keyword evidence="6 9" id="KW-1133">Transmembrane helix</keyword>
<evidence type="ECO:0000256" key="3">
    <source>
        <dbReference type="ARBA" id="ARBA00022729"/>
    </source>
</evidence>
<dbReference type="Pfam" id="PF00085">
    <property type="entry name" value="Thioredoxin"/>
    <property type="match status" value="1"/>
</dbReference>
<keyword evidence="9" id="KW-0472">Membrane</keyword>
<reference evidence="11" key="2">
    <citation type="submission" date="2021-08" db="EMBL/GenBank/DDBJ databases">
        <authorList>
            <person name="Eriksson T."/>
        </authorList>
    </citation>
    <scope>NUCLEOTIDE SEQUENCE</scope>
    <source>
        <strain evidence="11">Stoneville</strain>
        <tissue evidence="11">Whole head</tissue>
    </source>
</reference>
<evidence type="ECO:0000259" key="10">
    <source>
        <dbReference type="Pfam" id="PF00085"/>
    </source>
</evidence>
<evidence type="ECO:0000256" key="4">
    <source>
        <dbReference type="ARBA" id="ARBA00022824"/>
    </source>
</evidence>
<evidence type="ECO:0000256" key="1">
    <source>
        <dbReference type="ARBA" id="ARBA00004389"/>
    </source>
</evidence>
<keyword evidence="8" id="KW-0676">Redox-active center</keyword>
<evidence type="ECO:0000256" key="6">
    <source>
        <dbReference type="ARBA" id="ARBA00022989"/>
    </source>
</evidence>
<dbReference type="PANTHER" id="PTHR46107:SF3">
    <property type="entry name" value="THIOREDOXIN DOMAIN-CONTAINING PROTEIN"/>
    <property type="match status" value="1"/>
</dbReference>
<dbReference type="PANTHER" id="PTHR46107">
    <property type="entry name" value="DUMPY: SHORTER THAN WILD-TYPE"/>
    <property type="match status" value="1"/>
</dbReference>
<feature type="transmembrane region" description="Helical" evidence="9">
    <location>
        <begin position="145"/>
        <end position="174"/>
    </location>
</feature>
<name>A0A8J6HI49_TENMO</name>
<accession>A0A8J6HI49</accession>
<feature type="domain" description="Thioredoxin" evidence="10">
    <location>
        <begin position="19"/>
        <end position="94"/>
    </location>
</feature>
<dbReference type="AlphaFoldDB" id="A0A8J6HI49"/>
<evidence type="ECO:0000313" key="11">
    <source>
        <dbReference type="EMBL" id="KAH0814697.1"/>
    </source>
</evidence>
<dbReference type="Proteomes" id="UP000719412">
    <property type="component" value="Unassembled WGS sequence"/>
</dbReference>
<dbReference type="EMBL" id="JABDTM020024010">
    <property type="protein sequence ID" value="KAH0814697.1"/>
    <property type="molecule type" value="Genomic_DNA"/>
</dbReference>
<dbReference type="SUPFAM" id="SSF160631">
    <property type="entry name" value="SMI1/KNR4-like"/>
    <property type="match status" value="1"/>
</dbReference>
<dbReference type="GO" id="GO:0005789">
    <property type="term" value="C:endoplasmic reticulum membrane"/>
    <property type="evidence" value="ECO:0007669"/>
    <property type="project" value="UniProtKB-SubCell"/>
</dbReference>
<evidence type="ECO:0000256" key="5">
    <source>
        <dbReference type="ARBA" id="ARBA00022982"/>
    </source>
</evidence>
<dbReference type="Gene3D" id="3.40.30.10">
    <property type="entry name" value="Glutaredoxin"/>
    <property type="match status" value="1"/>
</dbReference>
<dbReference type="InterPro" id="IPR037883">
    <property type="entry name" value="Knr4/Smi1-like_sf"/>
</dbReference>
<keyword evidence="9" id="KW-0812">Transmembrane</keyword>
<gene>
    <name evidence="11" type="ORF">GEV33_008089</name>
</gene>
<dbReference type="InterPro" id="IPR013766">
    <property type="entry name" value="Thioredoxin_domain"/>
</dbReference>
<reference evidence="11" key="1">
    <citation type="journal article" date="2020" name="J Insects Food Feed">
        <title>The yellow mealworm (Tenebrio molitor) genome: a resource for the emerging insects as food and feed industry.</title>
        <authorList>
            <person name="Eriksson T."/>
            <person name="Andere A."/>
            <person name="Kelstrup H."/>
            <person name="Emery V."/>
            <person name="Picard C."/>
        </authorList>
    </citation>
    <scope>NUCLEOTIDE SEQUENCE</scope>
    <source>
        <strain evidence="11">Stoneville</strain>
        <tissue evidence="11">Whole head</tissue>
    </source>
</reference>
<dbReference type="SUPFAM" id="SSF52833">
    <property type="entry name" value="Thioredoxin-like"/>
    <property type="match status" value="1"/>
</dbReference>
<evidence type="ECO:0000256" key="2">
    <source>
        <dbReference type="ARBA" id="ARBA00022448"/>
    </source>
</evidence>
<comment type="caution">
    <text evidence="11">The sequence shown here is derived from an EMBL/GenBank/DDBJ whole genome shotgun (WGS) entry which is preliminary data.</text>
</comment>
<evidence type="ECO:0000313" key="12">
    <source>
        <dbReference type="Proteomes" id="UP000719412"/>
    </source>
</evidence>
<evidence type="ECO:0000256" key="9">
    <source>
        <dbReference type="SAM" id="Phobius"/>
    </source>
</evidence>
<comment type="subcellular location">
    <subcellularLocation>
        <location evidence="1">Endoplasmic reticulum membrane</location>
        <topology evidence="1">Single-pass membrane protein</topology>
    </subcellularLocation>
</comment>
<keyword evidence="7" id="KW-1015">Disulfide bond</keyword>
<evidence type="ECO:0000256" key="8">
    <source>
        <dbReference type="ARBA" id="ARBA00023284"/>
    </source>
</evidence>
<keyword evidence="5" id="KW-0249">Electron transport</keyword>
<keyword evidence="2" id="KW-0813">Transport</keyword>
<dbReference type="InterPro" id="IPR052454">
    <property type="entry name" value="TMX_domain-containing"/>
</dbReference>
<sequence>MMKKLDVNIIQVDGKLVGYAPWCPACKGLQDTWKQFASWGVDMGIKVGQVDVTSSPGLSGRFMVTALPTIFHVLDGEFRQYKGSRDKESFMSFVVEKKWQQVEPVPYWKSPNSIQMSIVSTFFKLSQTLRLIHTKLMDDFGLPTWGSYLIFAVATIIMGALLGLVLVCLIDLIYPPKQPVVATKEKKKAKESDDELGDEDIKDDLLDLEGSEQEKNKSNPSSFVIDKITEDSFYENLLLGLTSVLKSCQFVTQTKLERYPPATVEEVAFWEYTNGLLLPEDLRNFFLSTNGFSFTYKFQYDKAETEEVNHVVAGIEINPLSKLERITTTDTMYLTESGIKILAPYSKIHVLANLEDNCVVLAQFNPSKPPNIWLYYKMKNFYLMCEDFTTYFRMALAHLGVPGWQLSILKANLPEWSSEIIQITAPGIFENRSPLDSNGHLNVLSEHIFRIKEDSCTVTSTSLCESERVAGVGSVCGRRKPCKNKLKK</sequence>